<comment type="caution">
    <text evidence="1">The sequence shown here is derived from an EMBL/GenBank/DDBJ whole genome shotgun (WGS) entry which is preliminary data.</text>
</comment>
<evidence type="ECO:0000313" key="2">
    <source>
        <dbReference type="Proteomes" id="UP000673975"/>
    </source>
</evidence>
<dbReference type="Gene3D" id="3.40.50.300">
    <property type="entry name" value="P-loop containing nucleotide triphosphate hydrolases"/>
    <property type="match status" value="1"/>
</dbReference>
<sequence>MKRIEFIGPPGVGKSHYYSKLLSYKGRANQLINPHDLKLHIGKKEFLKKRDITGQLKLHTLSLTGLLEHKIKKSFNINHQLEIVDNKQWEPLFIALNDANVKFHTPWVVRINWLTSLVNSIIVFQNTEIQKTVIFDESVSHMLLCLSLCCKEPLKSAEKFFYAMPKPNGIIVFEADKEIIINRCSSRDRRGDNKMAKYRWGNENGITKTAIQISKLCEKIANNREIPLCIVNTNRNAVSNLKIGSEFIDNVSSNELIRQDSVQ</sequence>
<keyword evidence="2" id="KW-1185">Reference proteome</keyword>
<evidence type="ECO:0000313" key="1">
    <source>
        <dbReference type="EMBL" id="MBP3193848.1"/>
    </source>
</evidence>
<gene>
    <name evidence="1" type="ORF">NATSA_14315</name>
</gene>
<name>A0A8J7RPM1_9BACT</name>
<dbReference type="InterPro" id="IPR027417">
    <property type="entry name" value="P-loop_NTPase"/>
</dbReference>
<dbReference type="Proteomes" id="UP000673975">
    <property type="component" value="Unassembled WGS sequence"/>
</dbReference>
<reference evidence="1" key="1">
    <citation type="submission" date="2021-02" db="EMBL/GenBank/DDBJ databases">
        <title>Natronogracilivirga saccharolytica gen. nov. sp. nov. a new anaerobic, haloalkiliphilic carbohydrate-fermenting bacterium from soda lake and proposing of Cyclonatronumiaceae fam. nov. in the phylum Balneolaeota.</title>
        <authorList>
            <person name="Zhilina T.N."/>
            <person name="Sorokin D.Y."/>
            <person name="Zavarzina D.G."/>
            <person name="Toshchakov S.V."/>
            <person name="Kublanov I.V."/>
        </authorList>
    </citation>
    <scope>NUCLEOTIDE SEQUENCE</scope>
    <source>
        <strain evidence="1">Z-1702</strain>
    </source>
</reference>
<dbReference type="SUPFAM" id="SSF52540">
    <property type="entry name" value="P-loop containing nucleoside triphosphate hydrolases"/>
    <property type="match status" value="1"/>
</dbReference>
<dbReference type="AlphaFoldDB" id="A0A8J7RPM1"/>
<dbReference type="RefSeq" id="WP_210513306.1">
    <property type="nucleotide sequence ID" value="NZ_JAFIDN010000015.1"/>
</dbReference>
<accession>A0A8J7RPM1</accession>
<proteinExistence type="predicted"/>
<dbReference type="EMBL" id="JAFIDN010000015">
    <property type="protein sequence ID" value="MBP3193848.1"/>
    <property type="molecule type" value="Genomic_DNA"/>
</dbReference>
<organism evidence="1 2">
    <name type="scientific">Natronogracilivirga saccharolytica</name>
    <dbReference type="NCBI Taxonomy" id="2812953"/>
    <lineage>
        <taxon>Bacteria</taxon>
        <taxon>Pseudomonadati</taxon>
        <taxon>Balneolota</taxon>
        <taxon>Balneolia</taxon>
        <taxon>Balneolales</taxon>
        <taxon>Cyclonatronaceae</taxon>
        <taxon>Natronogracilivirga</taxon>
    </lineage>
</organism>
<protein>
    <submittedName>
        <fullName evidence="1">Uncharacterized protein</fullName>
    </submittedName>
</protein>